<organism evidence="2 3">
    <name type="scientific">Paenibacillus aurantius</name>
    <dbReference type="NCBI Taxonomy" id="2918900"/>
    <lineage>
        <taxon>Bacteria</taxon>
        <taxon>Bacillati</taxon>
        <taxon>Bacillota</taxon>
        <taxon>Bacilli</taxon>
        <taxon>Bacillales</taxon>
        <taxon>Paenibacillaceae</taxon>
        <taxon>Paenibacillus</taxon>
    </lineage>
</organism>
<keyword evidence="2" id="KW-0413">Isomerase</keyword>
<dbReference type="Proteomes" id="UP001305702">
    <property type="component" value="Chromosome"/>
</dbReference>
<dbReference type="PANTHER" id="PTHR12110">
    <property type="entry name" value="HYDROXYPYRUVATE ISOMERASE"/>
    <property type="match status" value="1"/>
</dbReference>
<reference evidence="2 3" key="1">
    <citation type="submission" date="2022-02" db="EMBL/GenBank/DDBJ databases">
        <title>Paenibacillus sp. MBLB1776 Whole Genome Shotgun Sequencing.</title>
        <authorList>
            <person name="Hwang C.Y."/>
            <person name="Cho E.-S."/>
            <person name="Seo M.-J."/>
        </authorList>
    </citation>
    <scope>NUCLEOTIDE SEQUENCE [LARGE SCALE GENOMIC DNA]</scope>
    <source>
        <strain evidence="2 3">MBLB1776</strain>
    </source>
</reference>
<sequence length="262" mass="29377">MKLGVVTSPKPEGFDYAKRLGLEFVEFCINVEQDVHAFAGTVKELKEASERTGVAVGSIGRWGVILIAKDGSVIEEELQAAYTLIDAASELGCPIFIAGCNYVEERSYLENVSSAIQFFSMLIEYGKVKGVRIATYNCDWNNFVYNDQAWRLIHGQLPELGIKYDPSHARYGGRDYLKEMKEWGSRFLHVHIKGSVIIDGKHFDDPPAGLDQTDWGTFMAILYGVGYNGGLSIEPHSEVWKGELGDKGVQFTVDYMKRLIFR</sequence>
<dbReference type="RefSeq" id="WP_315606863.1">
    <property type="nucleotide sequence ID" value="NZ_CP130318.1"/>
</dbReference>
<dbReference type="GO" id="GO:0016853">
    <property type="term" value="F:isomerase activity"/>
    <property type="evidence" value="ECO:0007669"/>
    <property type="project" value="UniProtKB-KW"/>
</dbReference>
<evidence type="ECO:0000313" key="2">
    <source>
        <dbReference type="EMBL" id="WNQ13083.1"/>
    </source>
</evidence>
<dbReference type="PANTHER" id="PTHR12110:SF21">
    <property type="entry name" value="XYLOSE ISOMERASE-LIKE TIM BARREL DOMAIN-CONTAINING PROTEIN"/>
    <property type="match status" value="1"/>
</dbReference>
<proteinExistence type="predicted"/>
<dbReference type="InterPro" id="IPR036237">
    <property type="entry name" value="Xyl_isomerase-like_sf"/>
</dbReference>
<dbReference type="InterPro" id="IPR050312">
    <property type="entry name" value="IolE/XylAMocC-like"/>
</dbReference>
<dbReference type="SUPFAM" id="SSF51658">
    <property type="entry name" value="Xylose isomerase-like"/>
    <property type="match status" value="1"/>
</dbReference>
<keyword evidence="3" id="KW-1185">Reference proteome</keyword>
<evidence type="ECO:0000313" key="3">
    <source>
        <dbReference type="Proteomes" id="UP001305702"/>
    </source>
</evidence>
<protein>
    <submittedName>
        <fullName evidence="2">Sugar phosphate isomerase/epimerase</fullName>
    </submittedName>
</protein>
<dbReference type="Gene3D" id="3.20.20.150">
    <property type="entry name" value="Divalent-metal-dependent TIM barrel enzymes"/>
    <property type="match status" value="1"/>
</dbReference>
<dbReference type="Pfam" id="PF01261">
    <property type="entry name" value="AP_endonuc_2"/>
    <property type="match status" value="1"/>
</dbReference>
<feature type="domain" description="Xylose isomerase-like TIM barrel" evidence="1">
    <location>
        <begin position="14"/>
        <end position="239"/>
    </location>
</feature>
<dbReference type="KEGG" id="paun:MJA45_08680"/>
<evidence type="ECO:0000259" key="1">
    <source>
        <dbReference type="Pfam" id="PF01261"/>
    </source>
</evidence>
<gene>
    <name evidence="2" type="ORF">MJA45_08680</name>
</gene>
<dbReference type="EMBL" id="CP130318">
    <property type="protein sequence ID" value="WNQ13083.1"/>
    <property type="molecule type" value="Genomic_DNA"/>
</dbReference>
<name>A0AA96LHI3_9BACL</name>
<dbReference type="InterPro" id="IPR013022">
    <property type="entry name" value="Xyl_isomerase-like_TIM-brl"/>
</dbReference>
<dbReference type="AlphaFoldDB" id="A0AA96LHI3"/>
<accession>A0AA96LHI3</accession>